<comment type="caution">
    <text evidence="4">The sequence shown here is derived from an EMBL/GenBank/DDBJ whole genome shotgun (WGS) entry which is preliminary data.</text>
</comment>
<dbReference type="InterPro" id="IPR008900">
    <property type="entry name" value="Zot_N"/>
</dbReference>
<dbReference type="Pfam" id="PF05707">
    <property type="entry name" value="Zot"/>
    <property type="match status" value="1"/>
</dbReference>
<keyword evidence="2" id="KW-0812">Transmembrane</keyword>
<dbReference type="InterPro" id="IPR027417">
    <property type="entry name" value="P-loop_NTPase"/>
</dbReference>
<evidence type="ECO:0000256" key="2">
    <source>
        <dbReference type="SAM" id="Phobius"/>
    </source>
</evidence>
<keyword evidence="5" id="KW-1185">Reference proteome</keyword>
<accession>L2F753</accession>
<feature type="compositionally biased region" description="Low complexity" evidence="1">
    <location>
        <begin position="303"/>
        <end position="315"/>
    </location>
</feature>
<evidence type="ECO:0000313" key="5">
    <source>
        <dbReference type="Proteomes" id="UP000023795"/>
    </source>
</evidence>
<sequence length="324" mass="37683">MMYLVSATPGTGKTCWVVKQLLEWIEKPENQDRKIYANIAGLKIEGIQPPPDDFRLCEDGSIIVYDEAQEIEHYNSDSRGINPVAKALSKHRHRGFDIWFISQDPSLLHKYVLKNIYLHYYLWRPAQRANVEIFTFARAIVTPTKEDFKNAYDVKWWRFDKNYLKYYQSTVLNTSKPTRSSKRWSIITTFLIFMAMIAYFIYPAIGLTQKMKDTAQQPQQPTQPPQTQQNPYITPITQPNSQIMQPPQTQPTQPQELITDFIRFGNKCTAYLQNGQQAPIGNDECLQYATGKKFVELKPKPQPYNYDQQDYAQQAEQLATPPTH</sequence>
<evidence type="ECO:0000313" key="4">
    <source>
        <dbReference type="EMBL" id="ELA08288.1"/>
    </source>
</evidence>
<dbReference type="Gene3D" id="3.40.50.300">
    <property type="entry name" value="P-loop containing nucleotide triphosphate hydrolases"/>
    <property type="match status" value="1"/>
</dbReference>
<organism evidence="4 5">
    <name type="scientific">Moraxella macacae 0408225</name>
    <dbReference type="NCBI Taxonomy" id="1230338"/>
    <lineage>
        <taxon>Bacteria</taxon>
        <taxon>Pseudomonadati</taxon>
        <taxon>Pseudomonadota</taxon>
        <taxon>Gammaproteobacteria</taxon>
        <taxon>Moraxellales</taxon>
        <taxon>Moraxellaceae</taxon>
        <taxon>Moraxella</taxon>
    </lineage>
</organism>
<evidence type="ECO:0000256" key="1">
    <source>
        <dbReference type="SAM" id="MobiDB-lite"/>
    </source>
</evidence>
<dbReference type="EMBL" id="ANIN01000002">
    <property type="protein sequence ID" value="ELA08288.1"/>
    <property type="molecule type" value="Genomic_DNA"/>
</dbReference>
<feature type="region of interest" description="Disordered" evidence="1">
    <location>
        <begin position="299"/>
        <end position="324"/>
    </location>
</feature>
<keyword evidence="2" id="KW-0472">Membrane</keyword>
<evidence type="ECO:0000259" key="3">
    <source>
        <dbReference type="Pfam" id="PF05707"/>
    </source>
</evidence>
<dbReference type="PATRIC" id="fig|1230338.3.peg.1488"/>
<dbReference type="STRING" id="1230338.MOMA_06991"/>
<feature type="compositionally biased region" description="Low complexity" evidence="1">
    <location>
        <begin position="216"/>
        <end position="253"/>
    </location>
</feature>
<dbReference type="AlphaFoldDB" id="L2F753"/>
<dbReference type="Proteomes" id="UP000023795">
    <property type="component" value="Unassembled WGS sequence"/>
</dbReference>
<keyword evidence="2" id="KW-1133">Transmembrane helix</keyword>
<proteinExistence type="predicted"/>
<dbReference type="eggNOG" id="COG4128">
    <property type="taxonomic scope" value="Bacteria"/>
</dbReference>
<protein>
    <submittedName>
        <fullName evidence="4">Putative phage-like protein</fullName>
    </submittedName>
</protein>
<feature type="transmembrane region" description="Helical" evidence="2">
    <location>
        <begin position="184"/>
        <end position="202"/>
    </location>
</feature>
<gene>
    <name evidence="4" type="ORF">MOMA_06991</name>
</gene>
<name>L2F753_9GAMM</name>
<dbReference type="RefSeq" id="WP_009501841.1">
    <property type="nucleotide sequence ID" value="NZ_ANIN01000002.1"/>
</dbReference>
<feature type="region of interest" description="Disordered" evidence="1">
    <location>
        <begin position="213"/>
        <end position="253"/>
    </location>
</feature>
<reference evidence="4 5" key="1">
    <citation type="journal article" date="2013" name="Genome Announc.">
        <title>Genome Sequence of Moraxella macacae 0408225, a Novel Bacterial Species Isolated from a Cynomolgus Macaque with Epistaxis.</title>
        <authorList>
            <person name="Ladner J.T."/>
            <person name="Whitehouse C.A."/>
            <person name="Koroleva G.I."/>
            <person name="Palacios G.F."/>
        </authorList>
    </citation>
    <scope>NUCLEOTIDE SEQUENCE [LARGE SCALE GENOMIC DNA]</scope>
    <source>
        <strain evidence="4 5">0408225</strain>
    </source>
</reference>
<dbReference type="OrthoDB" id="8809170at2"/>
<feature type="domain" description="Zona occludens toxin N-terminal" evidence="3">
    <location>
        <begin position="59"/>
        <end position="171"/>
    </location>
</feature>